<protein>
    <submittedName>
        <fullName evidence="2">Uncharacterized protein</fullName>
    </submittedName>
</protein>
<feature type="compositionally biased region" description="Polar residues" evidence="1">
    <location>
        <begin position="86"/>
        <end position="110"/>
    </location>
</feature>
<reference evidence="2 3" key="1">
    <citation type="submission" date="2019-03" db="EMBL/GenBank/DDBJ databases">
        <title>Single cell metagenomics reveals metabolic interactions within the superorganism composed of flagellate Streblomastix strix and complex community of Bacteroidetes bacteria on its surface.</title>
        <authorList>
            <person name="Treitli S.C."/>
            <person name="Kolisko M."/>
            <person name="Husnik F."/>
            <person name="Keeling P."/>
            <person name="Hampl V."/>
        </authorList>
    </citation>
    <scope>NUCLEOTIDE SEQUENCE [LARGE SCALE GENOMIC DNA]</scope>
    <source>
        <strain evidence="2">ST1C</strain>
    </source>
</reference>
<organism evidence="2 3">
    <name type="scientific">Streblomastix strix</name>
    <dbReference type="NCBI Taxonomy" id="222440"/>
    <lineage>
        <taxon>Eukaryota</taxon>
        <taxon>Metamonada</taxon>
        <taxon>Preaxostyla</taxon>
        <taxon>Oxymonadida</taxon>
        <taxon>Streblomastigidae</taxon>
        <taxon>Streblomastix</taxon>
    </lineage>
</organism>
<feature type="region of interest" description="Disordered" evidence="1">
    <location>
        <begin position="1"/>
        <end position="31"/>
    </location>
</feature>
<feature type="compositionally biased region" description="Polar residues" evidence="1">
    <location>
        <begin position="1"/>
        <end position="22"/>
    </location>
</feature>
<accession>A0A5J4U672</accession>
<feature type="region of interest" description="Disordered" evidence="1">
    <location>
        <begin position="81"/>
        <end position="120"/>
    </location>
</feature>
<proteinExistence type="predicted"/>
<evidence type="ECO:0000313" key="3">
    <source>
        <dbReference type="Proteomes" id="UP000324800"/>
    </source>
</evidence>
<evidence type="ECO:0000256" key="1">
    <source>
        <dbReference type="SAM" id="MobiDB-lite"/>
    </source>
</evidence>
<dbReference type="Proteomes" id="UP000324800">
    <property type="component" value="Unassembled WGS sequence"/>
</dbReference>
<evidence type="ECO:0000313" key="2">
    <source>
        <dbReference type="EMBL" id="KAA6366087.1"/>
    </source>
</evidence>
<name>A0A5J4U672_9EUKA</name>
<sequence>MESFQRNSQNETQEAITSPSRSIQHEKMDKDKNRIFSVTNCKINKETKLYNAAILGSFTLPKYDGLSERLIYKTDSLEFYSDNEQDSNSRNNLMNSKNQSAHSSIVNSDITTKDNDQGCSTQQMRFNIRERT</sequence>
<dbReference type="AlphaFoldDB" id="A0A5J4U672"/>
<gene>
    <name evidence="2" type="ORF">EZS28_038386</name>
</gene>
<dbReference type="EMBL" id="SNRW01019750">
    <property type="protein sequence ID" value="KAA6366087.1"/>
    <property type="molecule type" value="Genomic_DNA"/>
</dbReference>
<comment type="caution">
    <text evidence="2">The sequence shown here is derived from an EMBL/GenBank/DDBJ whole genome shotgun (WGS) entry which is preliminary data.</text>
</comment>